<dbReference type="RefSeq" id="WP_187536520.1">
    <property type="nucleotide sequence ID" value="NZ_JACRTL010000004.1"/>
</dbReference>
<name>A0A8J6TZA0_9FIRM</name>
<dbReference type="EMBL" id="JACRTL010000004">
    <property type="protein sequence ID" value="MBC8611037.1"/>
    <property type="molecule type" value="Genomic_DNA"/>
</dbReference>
<evidence type="ECO:0000313" key="1">
    <source>
        <dbReference type="EMBL" id="MBC8611037.1"/>
    </source>
</evidence>
<comment type="caution">
    <text evidence="1">The sequence shown here is derived from an EMBL/GenBank/DDBJ whole genome shotgun (WGS) entry which is preliminary data.</text>
</comment>
<accession>A0A8J6TZA0</accession>
<evidence type="ECO:0000313" key="2">
    <source>
        <dbReference type="Proteomes" id="UP000632659"/>
    </source>
</evidence>
<reference evidence="1" key="1">
    <citation type="submission" date="2020-08" db="EMBL/GenBank/DDBJ databases">
        <title>Genome public.</title>
        <authorList>
            <person name="Liu C."/>
            <person name="Sun Q."/>
        </authorList>
    </citation>
    <scope>NUCLEOTIDE SEQUENCE</scope>
    <source>
        <strain evidence="1">NSJ-15</strain>
    </source>
</reference>
<organism evidence="1 2">
    <name type="scientific">Massiliimalia timonensis</name>
    <dbReference type="NCBI Taxonomy" id="1987501"/>
    <lineage>
        <taxon>Bacteria</taxon>
        <taxon>Bacillati</taxon>
        <taxon>Bacillota</taxon>
        <taxon>Clostridia</taxon>
        <taxon>Eubacteriales</taxon>
        <taxon>Oscillospiraceae</taxon>
        <taxon>Massiliimalia</taxon>
    </lineage>
</organism>
<dbReference type="AlphaFoldDB" id="A0A8J6TZA0"/>
<keyword evidence="2" id="KW-1185">Reference proteome</keyword>
<protein>
    <submittedName>
        <fullName evidence="1">Uncharacterized protein</fullName>
    </submittedName>
</protein>
<dbReference type="Proteomes" id="UP000632659">
    <property type="component" value="Unassembled WGS sequence"/>
</dbReference>
<sequence>MKGTARSLVYFKVMEQLIEALKNKCDYGSTKDIKLLSKWILNLADKFFDFDVEIISEQKYEEKKNPPN</sequence>
<proteinExistence type="predicted"/>
<gene>
    <name evidence="1" type="ORF">H8702_07865</name>
</gene>